<dbReference type="InterPro" id="IPR057672">
    <property type="entry name" value="TPR_IPO4/5"/>
</dbReference>
<protein>
    <recommendedName>
        <fullName evidence="12">TOG domain-containing protein</fullName>
    </recommendedName>
</protein>
<dbReference type="InterPro" id="IPR058584">
    <property type="entry name" value="IMB1_TNPO1-like_TPR"/>
</dbReference>
<evidence type="ECO:0000256" key="7">
    <source>
        <dbReference type="ARBA" id="ARBA00023242"/>
    </source>
</evidence>
<accession>A0A913XCR9</accession>
<feature type="domain" description="IPO4/5-like TPR repeats" evidence="9">
    <location>
        <begin position="102"/>
        <end position="262"/>
    </location>
</feature>
<dbReference type="InterPro" id="IPR041389">
    <property type="entry name" value="Importin_rep_6"/>
</dbReference>
<dbReference type="Pfam" id="PF25574">
    <property type="entry name" value="TPR_IMB1"/>
    <property type="match status" value="1"/>
</dbReference>
<dbReference type="InterPro" id="IPR011989">
    <property type="entry name" value="ARM-like"/>
</dbReference>
<evidence type="ECO:0000259" key="8">
    <source>
        <dbReference type="Pfam" id="PF25574"/>
    </source>
</evidence>
<dbReference type="InterPro" id="IPR041653">
    <property type="entry name" value="Importin_rep_4"/>
</dbReference>
<comment type="subcellular location">
    <subcellularLocation>
        <location evidence="2">Cytoplasm</location>
    </subcellularLocation>
    <subcellularLocation>
        <location evidence="1">Nucleus</location>
    </subcellularLocation>
</comment>
<sequence length="1100" mass="124182">MVGSFMMAEQVQQFESLISQLLSISNEIRSQAEAQYEAVDDVTKIHFLLQVLKVSQSPEIRQMAAVLLRRIFANTVDFIKKLGDEALVTVKADLLRGIQEEQNASVRRKICDAASELSKSLLDEEGYNHWQDLLKFLFECCNSQKAELKESALHIFCSFPGVFGNQQDHYLNVIKQMLYQCLNDQTSSEVRFMAARALCAFITDQVAEVKQRQFAELVPGIIQVVRESAQSDGDDTVLKSGLIDLAENCPKMLRPSLEPLIHLLIEIISNANMGENWKHLSVECIVTLAESAPAMVRKVQKFIPLIIPQLLAMMVDLDDSPDWSKSDEIEDEDYESNPVIGESSLDRLACSLGGKTILPHITATIPQMLSNPDWRYRHAGLMAISAVGEGCQKQMEILLADVTNVVLPFLNDQHPRVRYACCNAIGQMSTDFANGFQKKFHMKVIPGLLHVMDDFSNPRVQAHAGAALVNFCEECPKQILLPYLDGILTKLELVLSSKLRELLERGTKLVMEQVVTTIATVANTVEEKFAPYYDRFMPSLKYIVQNANTQDYRLLRGKTIECISFIGLAVGKEKFLPDASEIMQILLKTQTDMDQLEADDPQVSYMISAWARMCKIMGTEFTQYLPLVMPPLMKVASIKPEVAIIDSDDPKSNQYSEDEGWQLISLGDQQKFGINTVGLEEKSTACQMLVLYAKELKDGFAPYTDEVVQLMVPLLKFYFHELVRSAAAESLPYLLECSKFKGDAAVRQMWAYICTDLLKAIRSEPDADIQIIFLENFAKCVETLGNGCLTENFYNLLSAVLHEILTAHKERQMERQNKRKDEDYDEEVEQDLQDENETDVEILSKVADVMHAVLGTHKETSVPFFEQLLPDFNALISPERSEADKQWGLCVFDDVIEYYGLGSFKYQEYFLRATLNFTVDKSPAVRQAACYGVGIMPISSKDYAPACAEALPLLVRVISDPQARSRENINATENAISAVTKICKYNHGNINVDEIIPTWLSWLPIIEDKEEATHVYGYLCDLIEGNNVLVLGSDYSNLSRILQIFADVFLCEVLSDDEETKQRVLRIIAQMQTMDKFNAYFSQLNEMQQDSIRQAITGRQ</sequence>
<evidence type="ECO:0000256" key="2">
    <source>
        <dbReference type="ARBA" id="ARBA00004496"/>
    </source>
</evidence>
<evidence type="ECO:0000256" key="1">
    <source>
        <dbReference type="ARBA" id="ARBA00004123"/>
    </source>
</evidence>
<keyword evidence="6" id="KW-0653">Protein transport</keyword>
<evidence type="ECO:0008006" key="12">
    <source>
        <dbReference type="Google" id="ProtNLM"/>
    </source>
</evidence>
<dbReference type="Pfam" id="PF18829">
    <property type="entry name" value="Importin_rep_6"/>
    <property type="match status" value="1"/>
</dbReference>
<dbReference type="RefSeq" id="XP_020902661.1">
    <property type="nucleotide sequence ID" value="XM_021047002.1"/>
</dbReference>
<evidence type="ECO:0000313" key="11">
    <source>
        <dbReference type="Proteomes" id="UP000887567"/>
    </source>
</evidence>
<name>A0A913XCR9_EXADI</name>
<dbReference type="EnsemblMetazoa" id="XM_021047002.1">
    <property type="protein sequence ID" value="XP_020902661.1"/>
    <property type="gene ID" value="LOC110241159"/>
</dbReference>
<evidence type="ECO:0000313" key="10">
    <source>
        <dbReference type="EnsemblMetazoa" id="XP_020902661.1"/>
    </source>
</evidence>
<proteinExistence type="predicted"/>
<dbReference type="GO" id="GO:0005634">
    <property type="term" value="C:nucleus"/>
    <property type="evidence" value="ECO:0007669"/>
    <property type="project" value="UniProtKB-SubCell"/>
</dbReference>
<evidence type="ECO:0000256" key="4">
    <source>
        <dbReference type="ARBA" id="ARBA00022490"/>
    </source>
</evidence>
<dbReference type="Proteomes" id="UP000887567">
    <property type="component" value="Unplaced"/>
</dbReference>
<dbReference type="OrthoDB" id="543373at2759"/>
<dbReference type="AlphaFoldDB" id="A0A913XCR9"/>
<feature type="domain" description="Importin subunit beta-1/Transportin-1-like TPR repeats" evidence="8">
    <location>
        <begin position="506"/>
        <end position="640"/>
    </location>
</feature>
<keyword evidence="5" id="KW-0677">Repeat</keyword>
<dbReference type="OMA" id="PKRFVQE"/>
<evidence type="ECO:0000256" key="5">
    <source>
        <dbReference type="ARBA" id="ARBA00022737"/>
    </source>
</evidence>
<dbReference type="GO" id="GO:0005737">
    <property type="term" value="C:cytoplasm"/>
    <property type="evidence" value="ECO:0007669"/>
    <property type="project" value="UniProtKB-SubCell"/>
</dbReference>
<dbReference type="GO" id="GO:0006606">
    <property type="term" value="P:protein import into nucleus"/>
    <property type="evidence" value="ECO:0007669"/>
    <property type="project" value="InterPro"/>
</dbReference>
<dbReference type="GeneID" id="110241159"/>
<dbReference type="PANTHER" id="PTHR10527">
    <property type="entry name" value="IMPORTIN BETA"/>
    <property type="match status" value="1"/>
</dbReference>
<keyword evidence="7" id="KW-0539">Nucleus</keyword>
<dbReference type="Gene3D" id="1.25.10.10">
    <property type="entry name" value="Leucine-rich Repeat Variant"/>
    <property type="match status" value="1"/>
</dbReference>
<keyword evidence="4" id="KW-0963">Cytoplasm</keyword>
<dbReference type="Pfam" id="PF13513">
    <property type="entry name" value="HEAT_EZ"/>
    <property type="match status" value="1"/>
</dbReference>
<evidence type="ECO:0000256" key="3">
    <source>
        <dbReference type="ARBA" id="ARBA00022448"/>
    </source>
</evidence>
<evidence type="ECO:0000259" key="9">
    <source>
        <dbReference type="Pfam" id="PF25780"/>
    </source>
</evidence>
<reference evidence="10" key="1">
    <citation type="submission" date="2022-11" db="UniProtKB">
        <authorList>
            <consortium name="EnsemblMetazoa"/>
        </authorList>
    </citation>
    <scope>IDENTIFICATION</scope>
</reference>
<dbReference type="Pfam" id="PF25780">
    <property type="entry name" value="TPR_IPO5"/>
    <property type="match status" value="1"/>
</dbReference>
<dbReference type="InterPro" id="IPR016024">
    <property type="entry name" value="ARM-type_fold"/>
</dbReference>
<dbReference type="Pfam" id="PF18808">
    <property type="entry name" value="Importin_rep_4"/>
    <property type="match status" value="1"/>
</dbReference>
<organism evidence="10 11">
    <name type="scientific">Exaiptasia diaphana</name>
    <name type="common">Tropical sea anemone</name>
    <name type="synonym">Aiptasia pulchella</name>
    <dbReference type="NCBI Taxonomy" id="2652724"/>
    <lineage>
        <taxon>Eukaryota</taxon>
        <taxon>Metazoa</taxon>
        <taxon>Cnidaria</taxon>
        <taxon>Anthozoa</taxon>
        <taxon>Hexacorallia</taxon>
        <taxon>Actiniaria</taxon>
        <taxon>Aiptasiidae</taxon>
        <taxon>Exaiptasia</taxon>
    </lineage>
</organism>
<keyword evidence="11" id="KW-1185">Reference proteome</keyword>
<dbReference type="SUPFAM" id="SSF48371">
    <property type="entry name" value="ARM repeat"/>
    <property type="match status" value="1"/>
</dbReference>
<keyword evidence="3" id="KW-0813">Transport</keyword>
<dbReference type="InterPro" id="IPR040122">
    <property type="entry name" value="Importin_beta"/>
</dbReference>
<evidence type="ECO:0000256" key="6">
    <source>
        <dbReference type="ARBA" id="ARBA00022927"/>
    </source>
</evidence>
<dbReference type="KEGG" id="epa:110241159"/>